<feature type="binding site" evidence="13">
    <location>
        <begin position="341"/>
        <end position="347"/>
    </location>
    <ligand>
        <name>NADP(+)</name>
        <dbReference type="ChEBI" id="CHEBI:58349"/>
    </ligand>
</feature>
<dbReference type="RefSeq" id="WP_011396228.1">
    <property type="nucleotide sequence ID" value="NC_007645.1"/>
</dbReference>
<evidence type="ECO:0000256" key="13">
    <source>
        <dbReference type="PIRSR" id="PIRSR604439-2"/>
    </source>
</evidence>
<dbReference type="NCBIfam" id="NF005425">
    <property type="entry name" value="PRK07006.1"/>
    <property type="match status" value="1"/>
</dbReference>
<keyword evidence="8 13" id="KW-0521">NADP</keyword>
<dbReference type="KEGG" id="hch:HCH_02336"/>
<dbReference type="Proteomes" id="UP000000238">
    <property type="component" value="Chromosome"/>
</dbReference>
<evidence type="ECO:0000256" key="1">
    <source>
        <dbReference type="ARBA" id="ARBA00001936"/>
    </source>
</evidence>
<evidence type="ECO:0000256" key="15">
    <source>
        <dbReference type="PIRSR" id="PIRSR604439-4"/>
    </source>
</evidence>
<accession>Q2SJL5</accession>
<dbReference type="Pfam" id="PF00180">
    <property type="entry name" value="Iso_dh"/>
    <property type="match status" value="1"/>
</dbReference>
<dbReference type="EMBL" id="CP000155">
    <property type="protein sequence ID" value="ABC29159.1"/>
    <property type="molecule type" value="Genomic_DNA"/>
</dbReference>
<feature type="modified residue" description="Phosphoserine" evidence="16">
    <location>
        <position position="115"/>
    </location>
</feature>
<evidence type="ECO:0000256" key="11">
    <source>
        <dbReference type="ARBA" id="ARBA00023554"/>
    </source>
</evidence>
<feature type="binding site" evidence="13">
    <location>
        <position position="397"/>
    </location>
    <ligand>
        <name>NADP(+)</name>
        <dbReference type="ChEBI" id="CHEBI:58349"/>
    </ligand>
</feature>
<dbReference type="PROSITE" id="PS00470">
    <property type="entry name" value="IDH_IMDH"/>
    <property type="match status" value="1"/>
</dbReference>
<evidence type="ECO:0000259" key="18">
    <source>
        <dbReference type="SMART" id="SM01329"/>
    </source>
</evidence>
<keyword evidence="7 14" id="KW-0460">Magnesium</keyword>
<feature type="binding site" evidence="13">
    <location>
        <position position="354"/>
    </location>
    <ligand>
        <name>NADP(+)</name>
        <dbReference type="ChEBI" id="CHEBI:58349"/>
    </ligand>
</feature>
<reference evidence="19 20" key="1">
    <citation type="journal article" date="2005" name="Nucleic Acids Res.">
        <title>Genomic blueprint of Hahella chejuensis, a marine microbe producing an algicidal agent.</title>
        <authorList>
            <person name="Jeong H."/>
            <person name="Yim J.H."/>
            <person name="Lee C."/>
            <person name="Choi S.-H."/>
            <person name="Park Y.K."/>
            <person name="Yoon S.H."/>
            <person name="Hur C.-G."/>
            <person name="Kang H.-Y."/>
            <person name="Kim D."/>
            <person name="Lee H.H."/>
            <person name="Park K.H."/>
            <person name="Park S.-H."/>
            <person name="Park H.-S."/>
            <person name="Lee H.K."/>
            <person name="Oh T.K."/>
            <person name="Kim J.F."/>
        </authorList>
    </citation>
    <scope>NUCLEOTIDE SEQUENCE [LARGE SCALE GENOMIC DNA]</scope>
    <source>
        <strain evidence="19 20">KCTC 2396</strain>
    </source>
</reference>
<dbReference type="STRING" id="349521.HCH_02336"/>
<feature type="binding site" evidence="12">
    <location>
        <position position="115"/>
    </location>
    <ligand>
        <name>D-threo-isocitrate</name>
        <dbReference type="ChEBI" id="CHEBI:15562"/>
    </ligand>
</feature>
<comment type="cofactor">
    <cofactor evidence="1">
        <name>Mn(2+)</name>
        <dbReference type="ChEBI" id="CHEBI:29035"/>
    </cofactor>
</comment>
<comment type="similarity">
    <text evidence="2">Belongs to the isocitrate and isopropylmalate dehydrogenases family.</text>
</comment>
<dbReference type="GO" id="GO:0006097">
    <property type="term" value="P:glyoxylate cycle"/>
    <property type="evidence" value="ECO:0007669"/>
    <property type="project" value="UniProtKB-KW"/>
</dbReference>
<dbReference type="GO" id="GO:0000287">
    <property type="term" value="F:magnesium ion binding"/>
    <property type="evidence" value="ECO:0007669"/>
    <property type="project" value="InterPro"/>
</dbReference>
<feature type="binding site" evidence="12">
    <location>
        <position position="117"/>
    </location>
    <ligand>
        <name>D-threo-isocitrate</name>
        <dbReference type="ChEBI" id="CHEBI:15562"/>
    </ligand>
</feature>
<feature type="domain" description="Isopropylmalate dehydrogenase-like" evidence="18">
    <location>
        <begin position="30"/>
        <end position="414"/>
    </location>
</feature>
<evidence type="ECO:0000256" key="9">
    <source>
        <dbReference type="ARBA" id="ARBA00023002"/>
    </source>
</evidence>
<feature type="binding site" evidence="13">
    <location>
        <position position="106"/>
    </location>
    <ligand>
        <name>NADP(+)</name>
        <dbReference type="ChEBI" id="CHEBI:58349"/>
    </ligand>
</feature>
<dbReference type="GO" id="GO:0051287">
    <property type="term" value="F:NAD binding"/>
    <property type="evidence" value="ECO:0007669"/>
    <property type="project" value="InterPro"/>
</dbReference>
<feature type="modified residue" description="N6-succinyllysine" evidence="16">
    <location>
        <position position="102"/>
    </location>
</feature>
<dbReference type="OrthoDB" id="9806254at2"/>
<protein>
    <recommendedName>
        <fullName evidence="17">Isocitrate dehydrogenase [NADP]</fullName>
        <ecNumber evidence="17">1.1.1.42</ecNumber>
    </recommendedName>
</protein>
<feature type="binding site" evidence="12">
    <location>
        <position position="155"/>
    </location>
    <ligand>
        <name>D-threo-isocitrate</name>
        <dbReference type="ChEBI" id="CHEBI:15562"/>
    </ligand>
</feature>
<evidence type="ECO:0000256" key="17">
    <source>
        <dbReference type="RuleBase" id="RU004446"/>
    </source>
</evidence>
<comment type="catalytic activity">
    <reaction evidence="11">
        <text>D-threo-isocitrate + NADP(+) = 2-oxoglutarate + CO2 + NADPH</text>
        <dbReference type="Rhea" id="RHEA:19629"/>
        <dbReference type="ChEBI" id="CHEBI:15562"/>
        <dbReference type="ChEBI" id="CHEBI:16526"/>
        <dbReference type="ChEBI" id="CHEBI:16810"/>
        <dbReference type="ChEBI" id="CHEBI:57783"/>
        <dbReference type="ChEBI" id="CHEBI:58349"/>
        <dbReference type="EC" id="1.1.1.42"/>
    </reaction>
</comment>
<comment type="subunit">
    <text evidence="3">Homodimer.</text>
</comment>
<dbReference type="InterPro" id="IPR024084">
    <property type="entry name" value="IsoPropMal-DH-like_dom"/>
</dbReference>
<evidence type="ECO:0000256" key="7">
    <source>
        <dbReference type="ARBA" id="ARBA00022842"/>
    </source>
</evidence>
<gene>
    <name evidence="19" type="primary">icd</name>
    <name evidence="19" type="ordered locus">HCH_02336</name>
</gene>
<feature type="binding site" evidence="13">
    <location>
        <position position="393"/>
    </location>
    <ligand>
        <name>NADP(+)</name>
        <dbReference type="ChEBI" id="CHEBI:58349"/>
    </ligand>
</feature>
<dbReference type="PANTHER" id="PTHR43504">
    <property type="entry name" value="ISOCITRATE DEHYDROGENASE [NADP]"/>
    <property type="match status" value="1"/>
</dbReference>
<dbReference type="SUPFAM" id="SSF53659">
    <property type="entry name" value="Isocitrate/Isopropylmalate dehydrogenase-like"/>
    <property type="match status" value="1"/>
</dbReference>
<evidence type="ECO:0000256" key="8">
    <source>
        <dbReference type="ARBA" id="ARBA00022857"/>
    </source>
</evidence>
<evidence type="ECO:0000256" key="5">
    <source>
        <dbReference type="ARBA" id="ARBA00022532"/>
    </source>
</evidence>
<feature type="binding site" evidence="12">
    <location>
        <position position="121"/>
    </location>
    <ligand>
        <name>D-threo-isocitrate</name>
        <dbReference type="ChEBI" id="CHEBI:15562"/>
    </ligand>
</feature>
<dbReference type="InterPro" id="IPR019818">
    <property type="entry name" value="IsoCit/isopropylmalate_DH_CS"/>
</dbReference>
<dbReference type="Gene3D" id="3.40.718.10">
    <property type="entry name" value="Isopropylmalate Dehydrogenase"/>
    <property type="match status" value="1"/>
</dbReference>
<proteinExistence type="inferred from homology"/>
<keyword evidence="4 17" id="KW-0329">Glyoxylate bypass</keyword>
<keyword evidence="9 19" id="KW-0560">Oxidoreductase</keyword>
<dbReference type="GO" id="GO:0006099">
    <property type="term" value="P:tricarboxylic acid cycle"/>
    <property type="evidence" value="ECO:0007669"/>
    <property type="project" value="UniProtKB-UniRule"/>
</dbReference>
<evidence type="ECO:0000256" key="3">
    <source>
        <dbReference type="ARBA" id="ARBA00011738"/>
    </source>
</evidence>
<dbReference type="NCBIfam" id="TIGR00183">
    <property type="entry name" value="prok_nadp_idh"/>
    <property type="match status" value="1"/>
</dbReference>
<keyword evidence="10 14" id="KW-0464">Manganese</keyword>
<dbReference type="EC" id="1.1.1.42" evidence="17"/>
<feature type="site" description="Critical for catalysis" evidence="15">
    <location>
        <position position="232"/>
    </location>
</feature>
<feature type="binding site" evidence="14">
    <location>
        <position position="309"/>
    </location>
    <ligand>
        <name>Mg(2+)</name>
        <dbReference type="ChEBI" id="CHEBI:18420"/>
    </ligand>
</feature>
<dbReference type="HOGENOM" id="CLU_031953_7_1_6"/>
<feature type="binding site" evidence="12">
    <location>
        <position position="131"/>
    </location>
    <ligand>
        <name>D-threo-isocitrate</name>
        <dbReference type="ChEBI" id="CHEBI:15562"/>
    </ligand>
</feature>
<dbReference type="InterPro" id="IPR004439">
    <property type="entry name" value="Isocitrate_DH_NADP_dimer_prok"/>
</dbReference>
<evidence type="ECO:0000256" key="2">
    <source>
        <dbReference type="ARBA" id="ARBA00007769"/>
    </source>
</evidence>
<feature type="site" description="Critical for catalysis" evidence="15">
    <location>
        <position position="162"/>
    </location>
</feature>
<feature type="modified residue" description="N6-succinyllysine" evidence="16">
    <location>
        <position position="244"/>
    </location>
</feature>
<dbReference type="GO" id="GO:0004450">
    <property type="term" value="F:isocitrate dehydrogenase (NADP+) activity"/>
    <property type="evidence" value="ECO:0007669"/>
    <property type="project" value="UniProtKB-UniRule"/>
</dbReference>
<organism evidence="19 20">
    <name type="scientific">Hahella chejuensis (strain KCTC 2396)</name>
    <dbReference type="NCBI Taxonomy" id="349521"/>
    <lineage>
        <taxon>Bacteria</taxon>
        <taxon>Pseudomonadati</taxon>
        <taxon>Pseudomonadota</taxon>
        <taxon>Gammaproteobacteria</taxon>
        <taxon>Oceanospirillales</taxon>
        <taxon>Hahellaceae</taxon>
        <taxon>Hahella</taxon>
    </lineage>
</organism>
<evidence type="ECO:0000256" key="6">
    <source>
        <dbReference type="ARBA" id="ARBA00022723"/>
    </source>
</evidence>
<dbReference type="AlphaFoldDB" id="Q2SJL5"/>
<evidence type="ECO:0000256" key="4">
    <source>
        <dbReference type="ARBA" id="ARBA00022435"/>
    </source>
</evidence>
<evidence type="ECO:0000313" key="20">
    <source>
        <dbReference type="Proteomes" id="UP000000238"/>
    </source>
</evidence>
<name>Q2SJL5_HAHCH</name>
<dbReference type="SMART" id="SM01329">
    <property type="entry name" value="Iso_dh"/>
    <property type="match status" value="1"/>
</dbReference>
<dbReference type="PANTHER" id="PTHR43504:SF1">
    <property type="entry name" value="ISOCITRATE DEHYDROGENASE [NADP]"/>
    <property type="match status" value="1"/>
</dbReference>
<comment type="cofactor">
    <cofactor evidence="14">
        <name>Mg(2+)</name>
        <dbReference type="ChEBI" id="CHEBI:18420"/>
    </cofactor>
    <cofactor evidence="14">
        <name>Mn(2+)</name>
        <dbReference type="ChEBI" id="CHEBI:29035"/>
    </cofactor>
    <text evidence="14">Binds 1 Mg(2+) or Mn(2+) ion per subunit.</text>
</comment>
<evidence type="ECO:0000313" key="19">
    <source>
        <dbReference type="EMBL" id="ABC29159.1"/>
    </source>
</evidence>
<keyword evidence="5 17" id="KW-0816">Tricarboxylic acid cycle</keyword>
<evidence type="ECO:0000256" key="12">
    <source>
        <dbReference type="PIRSR" id="PIRSR604439-1"/>
    </source>
</evidence>
<sequence>MGYQKIRVPADGDKITVNADLSMNVPNHPIIPFIEGDGIGVDITPPMIKVVNAAVEKAYGSKRAIAWMEIYSGEKATKVYGPNDWLPEETLEALREFSIGIKGPLTTPVGGGIRSLNVALRQELDLYVCMRPVRWFKGVPSPVVAPQKTDMVIFRENSEDIYAGIEWKANSPEAQKIIRFLREEMGVTKIRFPDNCGIGVKPVSEEGTKRLVRKAIQYAIDNDKPSVTLVHKGNIMKYTEGAFKDWGYELAVERFGAEPLDGGPWRAFKNPKTGRQIVIKDVIADAFLQQILMRPEDYSVIATLNLNGDYISDALAAEVGGIGIAPGANIGGSVALFEATHGTAPKYAGQDKVNPGSLILSAEMMLRHMGWEEAADLILNGMAGAIEAKTVTYDFERLMPDATLLKTSEFGDAVIRHMK</sequence>
<evidence type="ECO:0000256" key="10">
    <source>
        <dbReference type="ARBA" id="ARBA00023211"/>
    </source>
</evidence>
<keyword evidence="6 17" id="KW-0479">Metal-binding</keyword>
<evidence type="ECO:0000256" key="14">
    <source>
        <dbReference type="PIRSR" id="PIRSR604439-3"/>
    </source>
</evidence>
<evidence type="ECO:0000256" key="16">
    <source>
        <dbReference type="PIRSR" id="PIRSR604439-5"/>
    </source>
</evidence>
<dbReference type="eggNOG" id="COG0538">
    <property type="taxonomic scope" value="Bacteria"/>
</dbReference>
<keyword evidence="20" id="KW-1185">Reference proteome</keyword>